<gene>
    <name evidence="2" type="ORF">K503DRAFT_636978</name>
</gene>
<accession>A0A1B7N5U7</accession>
<keyword evidence="3" id="KW-1185">Reference proteome</keyword>
<dbReference type="Proteomes" id="UP000092154">
    <property type="component" value="Unassembled WGS sequence"/>
</dbReference>
<dbReference type="InParanoid" id="A0A1B7N5U7"/>
<feature type="compositionally biased region" description="Basic residues" evidence="1">
    <location>
        <begin position="1"/>
        <end position="14"/>
    </location>
</feature>
<reference evidence="2 3" key="1">
    <citation type="submission" date="2016-06" db="EMBL/GenBank/DDBJ databases">
        <title>Comparative genomics of the ectomycorrhizal sister species Rhizopogon vinicolor and Rhizopogon vesiculosus (Basidiomycota: Boletales) reveals a divergence of the mating type B locus.</title>
        <authorList>
            <consortium name="DOE Joint Genome Institute"/>
            <person name="Mujic A.B."/>
            <person name="Kuo A."/>
            <person name="Tritt A."/>
            <person name="Lipzen A."/>
            <person name="Chen C."/>
            <person name="Johnson J."/>
            <person name="Sharma A."/>
            <person name="Barry K."/>
            <person name="Grigoriev I.V."/>
            <person name="Spatafora J.W."/>
        </authorList>
    </citation>
    <scope>NUCLEOTIDE SEQUENCE [LARGE SCALE GENOMIC DNA]</scope>
    <source>
        <strain evidence="2 3">AM-OR11-026</strain>
    </source>
</reference>
<evidence type="ECO:0000313" key="2">
    <source>
        <dbReference type="EMBL" id="OAX40237.1"/>
    </source>
</evidence>
<name>A0A1B7N5U7_9AGAM</name>
<sequence length="336" mass="38682">MAKPQFPHRPHGRRSNLQELPYHHPLTRVRLPQTPQHQHRLRPNQLPTKPILQSFSRIPLHRLRNRLLTRPLLPLGRRTCHITSHRHLRCNRPHSLHNSVHILIRHLCPVCAPRSTVLAYHVPLHSPAQWPTYLPSPVPELEQGIPVARLSLLVREWLRTRIRPHLRAWPRRYPCHGVDTVIPWTRITNHNIPGTTLCPLNICTNNLINMALILHPPTNQVHLFPCSLAPQLRHFMEYPPCHTLSLTPLIPLGHLPPYPPHYLHPPPLTHPALTRTPVPSFLAGALQRSLSRTYVGRKQDVLRPSRRLESKDADARLVGEFFARAASNGQCTLEVF</sequence>
<organism evidence="2 3">
    <name type="scientific">Rhizopogon vinicolor AM-OR11-026</name>
    <dbReference type="NCBI Taxonomy" id="1314800"/>
    <lineage>
        <taxon>Eukaryota</taxon>
        <taxon>Fungi</taxon>
        <taxon>Dikarya</taxon>
        <taxon>Basidiomycota</taxon>
        <taxon>Agaricomycotina</taxon>
        <taxon>Agaricomycetes</taxon>
        <taxon>Agaricomycetidae</taxon>
        <taxon>Boletales</taxon>
        <taxon>Suillineae</taxon>
        <taxon>Rhizopogonaceae</taxon>
        <taxon>Rhizopogon</taxon>
    </lineage>
</organism>
<evidence type="ECO:0000256" key="1">
    <source>
        <dbReference type="SAM" id="MobiDB-lite"/>
    </source>
</evidence>
<dbReference type="EMBL" id="KV448220">
    <property type="protein sequence ID" value="OAX40237.1"/>
    <property type="molecule type" value="Genomic_DNA"/>
</dbReference>
<proteinExistence type="predicted"/>
<feature type="region of interest" description="Disordered" evidence="1">
    <location>
        <begin position="1"/>
        <end position="23"/>
    </location>
</feature>
<protein>
    <submittedName>
        <fullName evidence="2">Uncharacterized protein</fullName>
    </submittedName>
</protein>
<evidence type="ECO:0000313" key="3">
    <source>
        <dbReference type="Proteomes" id="UP000092154"/>
    </source>
</evidence>
<dbReference type="AlphaFoldDB" id="A0A1B7N5U7"/>